<dbReference type="Proteomes" id="UP000252517">
    <property type="component" value="Unassembled WGS sequence"/>
</dbReference>
<proteinExistence type="predicted"/>
<dbReference type="RefSeq" id="WP_114089321.1">
    <property type="nucleotide sequence ID" value="NZ_JPWH01000013.1"/>
</dbReference>
<evidence type="ECO:0000256" key="1">
    <source>
        <dbReference type="SAM" id="Phobius"/>
    </source>
</evidence>
<keyword evidence="1" id="KW-0472">Membrane</keyword>
<accession>A0A367X323</accession>
<evidence type="ECO:0000313" key="3">
    <source>
        <dbReference type="Proteomes" id="UP000252517"/>
    </source>
</evidence>
<evidence type="ECO:0000313" key="2">
    <source>
        <dbReference type="EMBL" id="RCK47092.1"/>
    </source>
</evidence>
<protein>
    <submittedName>
        <fullName evidence="2">Uncharacterized protein</fullName>
    </submittedName>
</protein>
<organism evidence="2 3">
    <name type="scientific">Thalassospira profundimaris</name>
    <dbReference type="NCBI Taxonomy" id="502049"/>
    <lineage>
        <taxon>Bacteria</taxon>
        <taxon>Pseudomonadati</taxon>
        <taxon>Pseudomonadota</taxon>
        <taxon>Alphaproteobacteria</taxon>
        <taxon>Rhodospirillales</taxon>
        <taxon>Thalassospiraceae</taxon>
        <taxon>Thalassospira</taxon>
    </lineage>
</organism>
<dbReference type="AlphaFoldDB" id="A0A367X323"/>
<keyword evidence="1" id="KW-0812">Transmembrane</keyword>
<feature type="transmembrane region" description="Helical" evidence="1">
    <location>
        <begin position="6"/>
        <end position="27"/>
    </location>
</feature>
<dbReference type="EMBL" id="JPWH01000013">
    <property type="protein sequence ID" value="RCK47092.1"/>
    <property type="molecule type" value="Genomic_DNA"/>
</dbReference>
<reference evidence="2 3" key="1">
    <citation type="submission" date="2014-07" db="EMBL/GenBank/DDBJ databases">
        <title>Draft genome sequence of Thalassospira profundimaris S25-3-2.</title>
        <authorList>
            <person name="Lai Q."/>
            <person name="Shao Z."/>
        </authorList>
    </citation>
    <scope>NUCLEOTIDE SEQUENCE [LARGE SCALE GENOMIC DNA]</scope>
    <source>
        <strain evidence="2 3">S25-3-2</strain>
    </source>
</reference>
<dbReference type="OrthoDB" id="8479659at2"/>
<keyword evidence="1" id="KW-1133">Transmembrane helix</keyword>
<comment type="caution">
    <text evidence="2">The sequence shown here is derived from an EMBL/GenBank/DDBJ whole genome shotgun (WGS) entry which is preliminary data.</text>
</comment>
<sequence>MVAPAAAAPVAGVYIVGAALLAGAAWLSTPAGRRASQTLGEAMYEGGAAAVDEVKDVGRAAMDVFTDEKDDTKAVPQTNTNDVTQRCDGPHRGRLQVQGYSPRVDPYPIELSWPWMRECIPPLRPEGLAAVSNLFLETQSVNYRSAGLRGKAFSAMSKHISSVSSDGFRAGYRKGFGITPEGKLRPNIVAGKNAPRVDLEVHAGRAFGDV</sequence>
<name>A0A367X323_9PROT</name>
<gene>
    <name evidence="2" type="ORF">TH25_16420</name>
</gene>